<dbReference type="SMART" id="SM00493">
    <property type="entry name" value="TOPRIM"/>
    <property type="match status" value="1"/>
</dbReference>
<evidence type="ECO:0000256" key="2">
    <source>
        <dbReference type="ARBA" id="ARBA00022763"/>
    </source>
</evidence>
<comment type="similarity">
    <text evidence="7">Belongs to the RecR family.</text>
</comment>
<comment type="caution">
    <text evidence="7">Lacks conserved residue(s) required for the propagation of feature annotation.</text>
</comment>
<dbReference type="SUPFAM" id="SSF111304">
    <property type="entry name" value="Recombination protein RecR"/>
    <property type="match status" value="1"/>
</dbReference>
<evidence type="ECO:0000256" key="6">
    <source>
        <dbReference type="ARBA" id="ARBA00023204"/>
    </source>
</evidence>
<dbReference type="PANTHER" id="PTHR30446">
    <property type="entry name" value="RECOMBINATION PROTEIN RECR"/>
    <property type="match status" value="1"/>
</dbReference>
<accession>A0A831Z2I2</accession>
<dbReference type="PROSITE" id="PS50880">
    <property type="entry name" value="TOPRIM"/>
    <property type="match status" value="1"/>
</dbReference>
<dbReference type="InterPro" id="IPR023627">
    <property type="entry name" value="Rcmb_RecR"/>
</dbReference>
<dbReference type="Gene3D" id="6.10.250.240">
    <property type="match status" value="1"/>
</dbReference>
<keyword evidence="6 7" id="KW-0234">DNA repair</keyword>
<dbReference type="Pfam" id="PF21175">
    <property type="entry name" value="RecR_C"/>
    <property type="match status" value="1"/>
</dbReference>
<proteinExistence type="inferred from homology"/>
<keyword evidence="2 7" id="KW-0227">DNA damage</keyword>
<dbReference type="EMBL" id="DSPJ01000043">
    <property type="protein sequence ID" value="HEX61814.1"/>
    <property type="molecule type" value="Genomic_DNA"/>
</dbReference>
<dbReference type="PANTHER" id="PTHR30446:SF0">
    <property type="entry name" value="RECOMBINATION PROTEIN RECR"/>
    <property type="match status" value="1"/>
</dbReference>
<evidence type="ECO:0000256" key="7">
    <source>
        <dbReference type="HAMAP-Rule" id="MF_00017"/>
    </source>
</evidence>
<evidence type="ECO:0000313" key="9">
    <source>
        <dbReference type="EMBL" id="HEX61814.1"/>
    </source>
</evidence>
<dbReference type="Gene3D" id="3.40.1360.10">
    <property type="match status" value="1"/>
</dbReference>
<name>A0A831Z2I2_UNCKA</name>
<comment type="function">
    <text evidence="7">May play a role in DNA repair. It seems to be involved in an RecBC-independent recombinational process of DNA repair. It may act with RecF and RecO.</text>
</comment>
<evidence type="ECO:0000256" key="3">
    <source>
        <dbReference type="ARBA" id="ARBA00022771"/>
    </source>
</evidence>
<comment type="caution">
    <text evidence="9">The sequence shown here is derived from an EMBL/GenBank/DDBJ whole genome shotgun (WGS) entry which is preliminary data.</text>
</comment>
<dbReference type="GO" id="GO:0006310">
    <property type="term" value="P:DNA recombination"/>
    <property type="evidence" value="ECO:0007669"/>
    <property type="project" value="UniProtKB-UniRule"/>
</dbReference>
<dbReference type="CDD" id="cd01025">
    <property type="entry name" value="TOPRIM_recR"/>
    <property type="match status" value="1"/>
</dbReference>
<dbReference type="InterPro" id="IPR000093">
    <property type="entry name" value="DNA_Rcmb_RecR"/>
</dbReference>
<keyword evidence="5 7" id="KW-0233">DNA recombination</keyword>
<dbReference type="InterPro" id="IPR034137">
    <property type="entry name" value="TOPRIM_RecR"/>
</dbReference>
<evidence type="ECO:0000256" key="4">
    <source>
        <dbReference type="ARBA" id="ARBA00022833"/>
    </source>
</evidence>
<keyword evidence="4 7" id="KW-0862">Zinc</keyword>
<sequence>MKLPKAIENLIEALERLPGIGPKTAARLGFYLLRVPEEERRALGNSVLAVGQEVKLCGRCFNICESKIATGREDSEPERFVCVVCVDESRDQSTICVVEDPLDLISFEKTGKYHGVYHVLHGVISPLEHVGPENLKIAELIARLKPAANRPQPAVKEVILALNPSLEGEATAMYIRKEIRRQATGDRGIKITRLASGIPTGGDLEYADALTLTRALEGRQDF</sequence>
<evidence type="ECO:0000256" key="1">
    <source>
        <dbReference type="ARBA" id="ARBA00022723"/>
    </source>
</evidence>
<dbReference type="GO" id="GO:0008270">
    <property type="term" value="F:zinc ion binding"/>
    <property type="evidence" value="ECO:0007669"/>
    <property type="project" value="UniProtKB-KW"/>
</dbReference>
<dbReference type="GO" id="GO:0003677">
    <property type="term" value="F:DNA binding"/>
    <property type="evidence" value="ECO:0007669"/>
    <property type="project" value="UniProtKB-UniRule"/>
</dbReference>
<evidence type="ECO:0000259" key="8">
    <source>
        <dbReference type="PROSITE" id="PS50880"/>
    </source>
</evidence>
<gene>
    <name evidence="7 9" type="primary">recR</name>
    <name evidence="9" type="ORF">ENR01_01495</name>
</gene>
<dbReference type="HAMAP" id="MF_00017">
    <property type="entry name" value="RecR"/>
    <property type="match status" value="1"/>
</dbReference>
<dbReference type="InterPro" id="IPR006171">
    <property type="entry name" value="TOPRIM_dom"/>
</dbReference>
<dbReference type="Pfam" id="PF21176">
    <property type="entry name" value="RecR_HhH"/>
    <property type="match status" value="1"/>
</dbReference>
<dbReference type="Pfam" id="PF13662">
    <property type="entry name" value="Toprim_4"/>
    <property type="match status" value="1"/>
</dbReference>
<keyword evidence="1 7" id="KW-0479">Metal-binding</keyword>
<keyword evidence="3 7" id="KW-0863">Zinc-finger</keyword>
<organism evidence="9">
    <name type="scientific">candidate division WWE3 bacterium</name>
    <dbReference type="NCBI Taxonomy" id="2053526"/>
    <lineage>
        <taxon>Bacteria</taxon>
        <taxon>Katanobacteria</taxon>
    </lineage>
</organism>
<feature type="domain" description="Toprim" evidence="8">
    <location>
        <begin position="93"/>
        <end position="199"/>
    </location>
</feature>
<dbReference type="Gene3D" id="1.10.8.420">
    <property type="entry name" value="RecR Domain 1"/>
    <property type="match status" value="1"/>
</dbReference>
<dbReference type="NCBIfam" id="TIGR00615">
    <property type="entry name" value="recR"/>
    <property type="match status" value="1"/>
</dbReference>
<dbReference type="GO" id="GO:0006281">
    <property type="term" value="P:DNA repair"/>
    <property type="evidence" value="ECO:0007669"/>
    <property type="project" value="UniProtKB-UniRule"/>
</dbReference>
<reference evidence="9" key="1">
    <citation type="journal article" date="2020" name="mSystems">
        <title>Genome- and Community-Level Interaction Insights into Carbon Utilization and Element Cycling Functions of Hydrothermarchaeota in Hydrothermal Sediment.</title>
        <authorList>
            <person name="Zhou Z."/>
            <person name="Liu Y."/>
            <person name="Xu W."/>
            <person name="Pan J."/>
            <person name="Luo Z.H."/>
            <person name="Li M."/>
        </authorList>
    </citation>
    <scope>NUCLEOTIDE SEQUENCE [LARGE SCALE GENOMIC DNA]</scope>
    <source>
        <strain evidence="9">SpSt-361</strain>
    </source>
</reference>
<protein>
    <recommendedName>
        <fullName evidence="7">Recombination protein RecR</fullName>
    </recommendedName>
</protein>
<dbReference type="AlphaFoldDB" id="A0A831Z2I2"/>
<evidence type="ECO:0000256" key="5">
    <source>
        <dbReference type="ARBA" id="ARBA00023172"/>
    </source>
</evidence>